<feature type="region of interest" description="Disordered" evidence="1">
    <location>
        <begin position="326"/>
        <end position="388"/>
    </location>
</feature>
<feature type="non-terminal residue" evidence="2">
    <location>
        <position position="1"/>
    </location>
</feature>
<gene>
    <name evidence="2" type="ORF">PMAYCL1PPCAC_13989</name>
</gene>
<reference evidence="3" key="1">
    <citation type="submission" date="2022-10" db="EMBL/GenBank/DDBJ databases">
        <title>Genome assembly of Pristionchus species.</title>
        <authorList>
            <person name="Yoshida K."/>
            <person name="Sommer R.J."/>
        </authorList>
    </citation>
    <scope>NUCLEOTIDE SEQUENCE [LARGE SCALE GENOMIC DNA]</scope>
    <source>
        <strain evidence="3">RS5460</strain>
    </source>
</reference>
<dbReference type="Proteomes" id="UP001328107">
    <property type="component" value="Unassembled WGS sequence"/>
</dbReference>
<protein>
    <submittedName>
        <fullName evidence="2">Uncharacterized protein</fullName>
    </submittedName>
</protein>
<dbReference type="AlphaFoldDB" id="A0AAN4ZPS8"/>
<comment type="caution">
    <text evidence="2">The sequence shown here is derived from an EMBL/GenBank/DDBJ whole genome shotgun (WGS) entry which is preliminary data.</text>
</comment>
<keyword evidence="3" id="KW-1185">Reference proteome</keyword>
<organism evidence="2 3">
    <name type="scientific">Pristionchus mayeri</name>
    <dbReference type="NCBI Taxonomy" id="1317129"/>
    <lineage>
        <taxon>Eukaryota</taxon>
        <taxon>Metazoa</taxon>
        <taxon>Ecdysozoa</taxon>
        <taxon>Nematoda</taxon>
        <taxon>Chromadorea</taxon>
        <taxon>Rhabditida</taxon>
        <taxon>Rhabditina</taxon>
        <taxon>Diplogasteromorpha</taxon>
        <taxon>Diplogasteroidea</taxon>
        <taxon>Neodiplogasteridae</taxon>
        <taxon>Pristionchus</taxon>
    </lineage>
</organism>
<feature type="compositionally biased region" description="Basic and acidic residues" evidence="1">
    <location>
        <begin position="203"/>
        <end position="212"/>
    </location>
</feature>
<evidence type="ECO:0000313" key="3">
    <source>
        <dbReference type="Proteomes" id="UP001328107"/>
    </source>
</evidence>
<feature type="non-terminal residue" evidence="2">
    <location>
        <position position="388"/>
    </location>
</feature>
<evidence type="ECO:0000313" key="2">
    <source>
        <dbReference type="EMBL" id="GMR43794.1"/>
    </source>
</evidence>
<feature type="compositionally biased region" description="Basic and acidic residues" evidence="1">
    <location>
        <begin position="363"/>
        <end position="388"/>
    </location>
</feature>
<accession>A0AAN4ZPS8</accession>
<dbReference type="EMBL" id="BTRK01000003">
    <property type="protein sequence ID" value="GMR43794.1"/>
    <property type="molecule type" value="Genomic_DNA"/>
</dbReference>
<sequence length="388" mass="44010">LSSVEEWRRKILEFSRASDDVLIPVTSRVFDALSLILKGSELPRVRNALASIGFERSNCVQFENAEKPSVRSLFFGIIQSLHLTLKHLKEETMADSDTVRSTISEWSKRSSNFPEKMTEPLVSLFSRANETMLSIVTIIDLRHILRSFGSLDSELSNYLKFENTDELSIRSLMYGVIQCVHLTLLHLIEKKNKTNSSEEVSVPEERSTEELHTSTQLLLSKTIEDEMGLSRSKTGIDEGNDSTLYDVDRLSMIPNLDTSFQSKMKEEQCEDSKPILGDDQNSGLDFMGSCIKDADMVDYGLLEPKYEPTDLPLSTLGDNKMELKEEDFKEEDTLNSNASDEVCGRDSMADDPNENQGRQTYSNEDHDSQINDIIEREGEKEEEFGKEN</sequence>
<feature type="region of interest" description="Disordered" evidence="1">
    <location>
        <begin position="194"/>
        <end position="215"/>
    </location>
</feature>
<name>A0AAN4ZPS8_9BILA</name>
<proteinExistence type="predicted"/>
<evidence type="ECO:0000256" key="1">
    <source>
        <dbReference type="SAM" id="MobiDB-lite"/>
    </source>
</evidence>